<comment type="caution">
    <text evidence="4">The sequence shown here is derived from an EMBL/GenBank/DDBJ whole genome shotgun (WGS) entry which is preliminary data.</text>
</comment>
<dbReference type="GO" id="GO:0008270">
    <property type="term" value="F:zinc ion binding"/>
    <property type="evidence" value="ECO:0007669"/>
    <property type="project" value="UniProtKB-KW"/>
</dbReference>
<dbReference type="PROSITE" id="PS50158">
    <property type="entry name" value="ZF_CCHC"/>
    <property type="match status" value="1"/>
</dbReference>
<dbReference type="Proteomes" id="UP001141806">
    <property type="component" value="Unassembled WGS sequence"/>
</dbReference>
<dbReference type="InterPro" id="IPR036875">
    <property type="entry name" value="Znf_CCHC_sf"/>
</dbReference>
<evidence type="ECO:0000256" key="1">
    <source>
        <dbReference type="PROSITE-ProRule" id="PRU00047"/>
    </source>
</evidence>
<dbReference type="Pfam" id="PF00098">
    <property type="entry name" value="zf-CCHC"/>
    <property type="match status" value="1"/>
</dbReference>
<dbReference type="AlphaFoldDB" id="A0A9Q0KMI4"/>
<dbReference type="OrthoDB" id="1937173at2759"/>
<keyword evidence="1" id="KW-0862">Zinc</keyword>
<protein>
    <recommendedName>
        <fullName evidence="3">CCHC-type domain-containing protein</fullName>
    </recommendedName>
</protein>
<accession>A0A9Q0KMI4</accession>
<keyword evidence="1" id="KW-0479">Metal-binding</keyword>
<dbReference type="InterPro" id="IPR001878">
    <property type="entry name" value="Znf_CCHC"/>
</dbReference>
<evidence type="ECO:0000256" key="2">
    <source>
        <dbReference type="SAM" id="MobiDB-lite"/>
    </source>
</evidence>
<reference evidence="4" key="1">
    <citation type="journal article" date="2023" name="Plant J.">
        <title>The genome of the king protea, Protea cynaroides.</title>
        <authorList>
            <person name="Chang J."/>
            <person name="Duong T.A."/>
            <person name="Schoeman C."/>
            <person name="Ma X."/>
            <person name="Roodt D."/>
            <person name="Barker N."/>
            <person name="Li Z."/>
            <person name="Van de Peer Y."/>
            <person name="Mizrachi E."/>
        </authorList>
    </citation>
    <scope>NUCLEOTIDE SEQUENCE</scope>
    <source>
        <tissue evidence="4">Young leaves</tissue>
    </source>
</reference>
<evidence type="ECO:0000259" key="3">
    <source>
        <dbReference type="PROSITE" id="PS50158"/>
    </source>
</evidence>
<sequence>MEKEFLSLYQGQMSVDAYQQRYEELFFFAPLSMQEEETKTRRFVTGLRGSIRENVLGLEKKIYNEAVQIGRVIESSQKESYFTQNKGIKRPAGKSYNGGNNRTYKPFRLQNFNAATKTTPAAQPQPKPNSKAPKCCTCNQSGHMARECPKPKK</sequence>
<keyword evidence="5" id="KW-1185">Reference proteome</keyword>
<keyword evidence="1" id="KW-0863">Zinc-finger</keyword>
<proteinExistence type="predicted"/>
<feature type="domain" description="CCHC-type" evidence="3">
    <location>
        <begin position="134"/>
        <end position="150"/>
    </location>
</feature>
<dbReference type="EMBL" id="JAMYWD010000004">
    <property type="protein sequence ID" value="KAJ4973271.1"/>
    <property type="molecule type" value="Genomic_DNA"/>
</dbReference>
<feature type="region of interest" description="Disordered" evidence="2">
    <location>
        <begin position="80"/>
        <end position="103"/>
    </location>
</feature>
<dbReference type="SMART" id="SM00343">
    <property type="entry name" value="ZnF_C2HC"/>
    <property type="match status" value="1"/>
</dbReference>
<dbReference type="SUPFAM" id="SSF57756">
    <property type="entry name" value="Retrovirus zinc finger-like domains"/>
    <property type="match status" value="1"/>
</dbReference>
<dbReference type="Gene3D" id="4.10.60.10">
    <property type="entry name" value="Zinc finger, CCHC-type"/>
    <property type="match status" value="1"/>
</dbReference>
<evidence type="ECO:0000313" key="4">
    <source>
        <dbReference type="EMBL" id="KAJ4973271.1"/>
    </source>
</evidence>
<evidence type="ECO:0000313" key="5">
    <source>
        <dbReference type="Proteomes" id="UP001141806"/>
    </source>
</evidence>
<organism evidence="4 5">
    <name type="scientific">Protea cynaroides</name>
    <dbReference type="NCBI Taxonomy" id="273540"/>
    <lineage>
        <taxon>Eukaryota</taxon>
        <taxon>Viridiplantae</taxon>
        <taxon>Streptophyta</taxon>
        <taxon>Embryophyta</taxon>
        <taxon>Tracheophyta</taxon>
        <taxon>Spermatophyta</taxon>
        <taxon>Magnoliopsida</taxon>
        <taxon>Proteales</taxon>
        <taxon>Proteaceae</taxon>
        <taxon>Protea</taxon>
    </lineage>
</organism>
<gene>
    <name evidence="4" type="ORF">NE237_006445</name>
</gene>
<dbReference type="GO" id="GO:0003676">
    <property type="term" value="F:nucleic acid binding"/>
    <property type="evidence" value="ECO:0007669"/>
    <property type="project" value="InterPro"/>
</dbReference>
<name>A0A9Q0KMI4_9MAGN</name>